<protein>
    <submittedName>
        <fullName evidence="1">Uncharacterized protein</fullName>
    </submittedName>
</protein>
<dbReference type="Proteomes" id="UP000325315">
    <property type="component" value="Unassembled WGS sequence"/>
</dbReference>
<organism evidence="1 2">
    <name type="scientific">Gossypium australe</name>
    <dbReference type="NCBI Taxonomy" id="47621"/>
    <lineage>
        <taxon>Eukaryota</taxon>
        <taxon>Viridiplantae</taxon>
        <taxon>Streptophyta</taxon>
        <taxon>Embryophyta</taxon>
        <taxon>Tracheophyta</taxon>
        <taxon>Spermatophyta</taxon>
        <taxon>Magnoliopsida</taxon>
        <taxon>eudicotyledons</taxon>
        <taxon>Gunneridae</taxon>
        <taxon>Pentapetalae</taxon>
        <taxon>rosids</taxon>
        <taxon>malvids</taxon>
        <taxon>Malvales</taxon>
        <taxon>Malvaceae</taxon>
        <taxon>Malvoideae</taxon>
        <taxon>Gossypium</taxon>
    </lineage>
</organism>
<reference evidence="2" key="1">
    <citation type="journal article" date="2019" name="Plant Biotechnol. J.">
        <title>Genome sequencing of the Australian wild diploid species Gossypium australe highlights disease resistance and delayed gland morphogenesis.</title>
        <authorList>
            <person name="Cai Y."/>
            <person name="Cai X."/>
            <person name="Wang Q."/>
            <person name="Wang P."/>
            <person name="Zhang Y."/>
            <person name="Cai C."/>
            <person name="Xu Y."/>
            <person name="Wang K."/>
            <person name="Zhou Z."/>
            <person name="Wang C."/>
            <person name="Geng S."/>
            <person name="Li B."/>
            <person name="Dong Q."/>
            <person name="Hou Y."/>
            <person name="Wang H."/>
            <person name="Ai P."/>
            <person name="Liu Z."/>
            <person name="Yi F."/>
            <person name="Sun M."/>
            <person name="An G."/>
            <person name="Cheng J."/>
            <person name="Zhang Y."/>
            <person name="Shi Q."/>
            <person name="Xie Y."/>
            <person name="Shi X."/>
            <person name="Chang Y."/>
            <person name="Huang F."/>
            <person name="Chen Y."/>
            <person name="Hong S."/>
            <person name="Mi L."/>
            <person name="Sun Q."/>
            <person name="Zhang L."/>
            <person name="Zhou B."/>
            <person name="Peng R."/>
            <person name="Zhang X."/>
            <person name="Liu F."/>
        </authorList>
    </citation>
    <scope>NUCLEOTIDE SEQUENCE [LARGE SCALE GENOMIC DNA]</scope>
    <source>
        <strain evidence="2">cv. PA1801</strain>
    </source>
</reference>
<dbReference type="PANTHER" id="PTHR11439:SF511">
    <property type="match status" value="1"/>
</dbReference>
<dbReference type="OrthoDB" id="1275983at2759"/>
<evidence type="ECO:0000313" key="2">
    <source>
        <dbReference type="Proteomes" id="UP000325315"/>
    </source>
</evidence>
<evidence type="ECO:0000313" key="1">
    <source>
        <dbReference type="EMBL" id="KAA3486589.1"/>
    </source>
</evidence>
<proteinExistence type="predicted"/>
<dbReference type="PANTHER" id="PTHR11439">
    <property type="entry name" value="GAG-POL-RELATED RETROTRANSPOSON"/>
    <property type="match status" value="1"/>
</dbReference>
<name>A0A5B6WXA1_9ROSI</name>
<sequence>MKDLGDIKYFLSIKIMISKFGIVLNQCKYALDLIADMKLKRGKVAVKPLKQNQKVHHDEKAMINVCINSLLRGFLYLTCTRLNIYFVVQHLSQFMQQPKRSHYEAVIRIVQSLKKNPGRGSFFCCSWFTIA</sequence>
<dbReference type="AlphaFoldDB" id="A0A5B6WXA1"/>
<accession>A0A5B6WXA1</accession>
<keyword evidence="2" id="KW-1185">Reference proteome</keyword>
<dbReference type="EMBL" id="SMMG02000001">
    <property type="protein sequence ID" value="KAA3486589.1"/>
    <property type="molecule type" value="Genomic_DNA"/>
</dbReference>
<gene>
    <name evidence="1" type="ORF">EPI10_030480</name>
</gene>
<comment type="caution">
    <text evidence="1">The sequence shown here is derived from an EMBL/GenBank/DDBJ whole genome shotgun (WGS) entry which is preliminary data.</text>
</comment>